<accession>A0ABP0C9R2</accession>
<evidence type="ECO:0000313" key="8">
    <source>
        <dbReference type="Proteomes" id="UP001642482"/>
    </source>
</evidence>
<sequence length="425" mass="48621">MAILSRDQERTTHAGLLAERPPLSSRGPATPATQAPLQDHFSVPSMHPLETPLPPRSGSISIVPGFRVSFNEADKALQEYAADMVPQFPFVPLPCHNAYDMYKDKPLLLKTILWVCRPPGPEESAAYEDWFRQLYGLLSKRYKLEYTPHYDHCCWKLTQDQEYLTDSLLVHLIRIQQIANKVNDAFWEMIEDANDRPCWNLHSITIASIRKELDKFLQELPDHLKENHLLQTHCAAIRIRLFEPIRYGNKSAMLEPTQLRCRTMWDCLESTQGLHNAFRMVPVECYPSLTFIPVLQLALAIIKASRLLLVADPAWDLDTARTLYDFPENLRRLSKCFEAASSLARPRCGILVHGRPVFSQYAEAYRDIESRYLYSLHPVVDPSDSTFKEPVTAQSGEQHEGLDFWNLMSDLPYGLTPCVPSQDGL</sequence>
<dbReference type="PANTHER" id="PTHR31845:SF10">
    <property type="entry name" value="ZN(II)2CYS6 TRANSCRIPTION FACTOR (EUROFUNG)"/>
    <property type="match status" value="1"/>
</dbReference>
<gene>
    <name evidence="7" type="ORF">SEUCBS140593_007025</name>
</gene>
<evidence type="ECO:0000256" key="5">
    <source>
        <dbReference type="ARBA" id="ARBA00023242"/>
    </source>
</evidence>
<evidence type="ECO:0000313" key="7">
    <source>
        <dbReference type="EMBL" id="CAK7228775.1"/>
    </source>
</evidence>
<keyword evidence="8" id="KW-1185">Reference proteome</keyword>
<keyword evidence="4" id="KW-0804">Transcription</keyword>
<comment type="caution">
    <text evidence="7">The sequence shown here is derived from an EMBL/GenBank/DDBJ whole genome shotgun (WGS) entry which is preliminary data.</text>
</comment>
<protein>
    <submittedName>
        <fullName evidence="7">Uncharacterized protein</fullName>
    </submittedName>
</protein>
<evidence type="ECO:0000256" key="1">
    <source>
        <dbReference type="ARBA" id="ARBA00004123"/>
    </source>
</evidence>
<evidence type="ECO:0000256" key="6">
    <source>
        <dbReference type="SAM" id="MobiDB-lite"/>
    </source>
</evidence>
<reference evidence="7 8" key="1">
    <citation type="submission" date="2024-01" db="EMBL/GenBank/DDBJ databases">
        <authorList>
            <person name="Allen C."/>
            <person name="Tagirdzhanova G."/>
        </authorList>
    </citation>
    <scope>NUCLEOTIDE SEQUENCE [LARGE SCALE GENOMIC DNA]</scope>
</reference>
<feature type="region of interest" description="Disordered" evidence="6">
    <location>
        <begin position="1"/>
        <end position="49"/>
    </location>
</feature>
<evidence type="ECO:0000256" key="2">
    <source>
        <dbReference type="ARBA" id="ARBA00023015"/>
    </source>
</evidence>
<dbReference type="EMBL" id="CAWUHD010000081">
    <property type="protein sequence ID" value="CAK7228775.1"/>
    <property type="molecule type" value="Genomic_DNA"/>
</dbReference>
<dbReference type="PANTHER" id="PTHR31845">
    <property type="entry name" value="FINGER DOMAIN PROTEIN, PUTATIVE-RELATED"/>
    <property type="match status" value="1"/>
</dbReference>
<name>A0ABP0C9R2_9PEZI</name>
<keyword evidence="3" id="KW-0238">DNA-binding</keyword>
<dbReference type="InterPro" id="IPR051089">
    <property type="entry name" value="prtT"/>
</dbReference>
<feature type="compositionally biased region" description="Basic and acidic residues" evidence="6">
    <location>
        <begin position="1"/>
        <end position="12"/>
    </location>
</feature>
<keyword evidence="5" id="KW-0539">Nucleus</keyword>
<evidence type="ECO:0000256" key="3">
    <source>
        <dbReference type="ARBA" id="ARBA00023125"/>
    </source>
</evidence>
<organism evidence="7 8">
    <name type="scientific">Sporothrix eucalyptigena</name>
    <dbReference type="NCBI Taxonomy" id="1812306"/>
    <lineage>
        <taxon>Eukaryota</taxon>
        <taxon>Fungi</taxon>
        <taxon>Dikarya</taxon>
        <taxon>Ascomycota</taxon>
        <taxon>Pezizomycotina</taxon>
        <taxon>Sordariomycetes</taxon>
        <taxon>Sordariomycetidae</taxon>
        <taxon>Ophiostomatales</taxon>
        <taxon>Ophiostomataceae</taxon>
        <taxon>Sporothrix</taxon>
    </lineage>
</organism>
<evidence type="ECO:0000256" key="4">
    <source>
        <dbReference type="ARBA" id="ARBA00023163"/>
    </source>
</evidence>
<proteinExistence type="predicted"/>
<dbReference type="Proteomes" id="UP001642482">
    <property type="component" value="Unassembled WGS sequence"/>
</dbReference>
<comment type="subcellular location">
    <subcellularLocation>
        <location evidence="1">Nucleus</location>
    </subcellularLocation>
</comment>
<keyword evidence="2" id="KW-0805">Transcription regulation</keyword>